<keyword evidence="1" id="KW-0479">Metal-binding</keyword>
<gene>
    <name evidence="5" type="ORF">ElyMa_006706500</name>
</gene>
<proteinExistence type="predicted"/>
<accession>A0AAV4IS76</accession>
<dbReference type="GO" id="GO:0003676">
    <property type="term" value="F:nucleic acid binding"/>
    <property type="evidence" value="ECO:0007669"/>
    <property type="project" value="InterPro"/>
</dbReference>
<comment type="caution">
    <text evidence="5">The sequence shown here is derived from an EMBL/GenBank/DDBJ whole genome shotgun (WGS) entry which is preliminary data.</text>
</comment>
<dbReference type="EMBL" id="BMAT01013420">
    <property type="protein sequence ID" value="GFS12775.1"/>
    <property type="molecule type" value="Genomic_DNA"/>
</dbReference>
<evidence type="ECO:0000256" key="2">
    <source>
        <dbReference type="SAM" id="Coils"/>
    </source>
</evidence>
<dbReference type="SMART" id="SM00343">
    <property type="entry name" value="ZnF_C2HC"/>
    <property type="match status" value="1"/>
</dbReference>
<name>A0AAV4IS76_9GAST</name>
<evidence type="ECO:0000256" key="3">
    <source>
        <dbReference type="SAM" id="MobiDB-lite"/>
    </source>
</evidence>
<dbReference type="AlphaFoldDB" id="A0AAV4IS76"/>
<keyword evidence="1" id="KW-0863">Zinc-finger</keyword>
<dbReference type="Gene3D" id="4.10.60.10">
    <property type="entry name" value="Zinc finger, CCHC-type"/>
    <property type="match status" value="1"/>
</dbReference>
<sequence>MSEPPVKNIIQVRSRESFVHRFHGDGGPREVELFEEEIRHAWSDDPSISSSQKVSLVRKYLGPNVKDELACYPAELTSDPETLLRTLRHAYGETKSVSRLTLELHQCRQGLNEGLRTYSQRLRRKFNSLRAKQEGTEGKLTDEATLRDVFIEGIADEGLRLHLRQRRLEQPTCTFYDVREAALKLCGDDNDDVTVCGISRHTNKEDCRQQANSGNTEVEERLRKLEENGKEFRTRFDQIRKKIEETKLENHGMFRQILDKLDKPTQPGPEQAARRTTYQSRDSRCYNCGRHGHFARDCRERSGNLNKKQGNDRPRQ</sequence>
<feature type="coiled-coil region" evidence="2">
    <location>
        <begin position="208"/>
        <end position="242"/>
    </location>
</feature>
<keyword evidence="6" id="KW-1185">Reference proteome</keyword>
<dbReference type="SUPFAM" id="SSF57756">
    <property type="entry name" value="Retrovirus zinc finger-like domains"/>
    <property type="match status" value="1"/>
</dbReference>
<keyword evidence="2" id="KW-0175">Coiled coil</keyword>
<feature type="region of interest" description="Disordered" evidence="3">
    <location>
        <begin position="260"/>
        <end position="279"/>
    </location>
</feature>
<feature type="domain" description="CCHC-type" evidence="4">
    <location>
        <begin position="284"/>
        <end position="300"/>
    </location>
</feature>
<evidence type="ECO:0000313" key="5">
    <source>
        <dbReference type="EMBL" id="GFS12775.1"/>
    </source>
</evidence>
<evidence type="ECO:0000259" key="4">
    <source>
        <dbReference type="PROSITE" id="PS50158"/>
    </source>
</evidence>
<evidence type="ECO:0000313" key="6">
    <source>
        <dbReference type="Proteomes" id="UP000762676"/>
    </source>
</evidence>
<dbReference type="InterPro" id="IPR036875">
    <property type="entry name" value="Znf_CCHC_sf"/>
</dbReference>
<evidence type="ECO:0000256" key="1">
    <source>
        <dbReference type="PROSITE-ProRule" id="PRU00047"/>
    </source>
</evidence>
<keyword evidence="1" id="KW-0862">Zinc</keyword>
<dbReference type="Pfam" id="PF00098">
    <property type="entry name" value="zf-CCHC"/>
    <property type="match status" value="1"/>
</dbReference>
<dbReference type="GO" id="GO:0008270">
    <property type="term" value="F:zinc ion binding"/>
    <property type="evidence" value="ECO:0007669"/>
    <property type="project" value="UniProtKB-KW"/>
</dbReference>
<dbReference type="Proteomes" id="UP000762676">
    <property type="component" value="Unassembled WGS sequence"/>
</dbReference>
<organism evidence="5 6">
    <name type="scientific">Elysia marginata</name>
    <dbReference type="NCBI Taxonomy" id="1093978"/>
    <lineage>
        <taxon>Eukaryota</taxon>
        <taxon>Metazoa</taxon>
        <taxon>Spiralia</taxon>
        <taxon>Lophotrochozoa</taxon>
        <taxon>Mollusca</taxon>
        <taxon>Gastropoda</taxon>
        <taxon>Heterobranchia</taxon>
        <taxon>Euthyneura</taxon>
        <taxon>Panpulmonata</taxon>
        <taxon>Sacoglossa</taxon>
        <taxon>Placobranchoidea</taxon>
        <taxon>Plakobranchidae</taxon>
        <taxon>Elysia</taxon>
    </lineage>
</organism>
<dbReference type="PROSITE" id="PS50158">
    <property type="entry name" value="ZF_CCHC"/>
    <property type="match status" value="1"/>
</dbReference>
<protein>
    <submittedName>
        <fullName evidence="5">Pol polyprotein</fullName>
    </submittedName>
</protein>
<dbReference type="InterPro" id="IPR001878">
    <property type="entry name" value="Znf_CCHC"/>
</dbReference>
<reference evidence="5 6" key="1">
    <citation type="journal article" date="2021" name="Elife">
        <title>Chloroplast acquisition without the gene transfer in kleptoplastic sea slugs, Plakobranchus ocellatus.</title>
        <authorList>
            <person name="Maeda T."/>
            <person name="Takahashi S."/>
            <person name="Yoshida T."/>
            <person name="Shimamura S."/>
            <person name="Takaki Y."/>
            <person name="Nagai Y."/>
            <person name="Toyoda A."/>
            <person name="Suzuki Y."/>
            <person name="Arimoto A."/>
            <person name="Ishii H."/>
            <person name="Satoh N."/>
            <person name="Nishiyama T."/>
            <person name="Hasebe M."/>
            <person name="Maruyama T."/>
            <person name="Minagawa J."/>
            <person name="Obokata J."/>
            <person name="Shigenobu S."/>
        </authorList>
    </citation>
    <scope>NUCLEOTIDE SEQUENCE [LARGE SCALE GENOMIC DNA]</scope>
</reference>